<evidence type="ECO:0000256" key="8">
    <source>
        <dbReference type="ARBA" id="ARBA00023136"/>
    </source>
</evidence>
<dbReference type="EMBL" id="LT594516">
    <property type="protein sequence ID" value="SBT78251.1"/>
    <property type="molecule type" value="Genomic_DNA"/>
</dbReference>
<dbReference type="GO" id="GO:0048219">
    <property type="term" value="P:inter-Golgi cisterna vesicle-mediated transport"/>
    <property type="evidence" value="ECO:0007669"/>
    <property type="project" value="TreeGrafter"/>
</dbReference>
<dbReference type="GO" id="GO:0005484">
    <property type="term" value="F:SNAP receptor activity"/>
    <property type="evidence" value="ECO:0007669"/>
    <property type="project" value="TreeGrafter"/>
</dbReference>
<evidence type="ECO:0000256" key="7">
    <source>
        <dbReference type="ARBA" id="ARBA00023034"/>
    </source>
</evidence>
<dbReference type="OrthoDB" id="377411at2759"/>
<evidence type="ECO:0000256" key="2">
    <source>
        <dbReference type="ARBA" id="ARBA00008473"/>
    </source>
</evidence>
<dbReference type="GO" id="GO:0005797">
    <property type="term" value="C:Golgi medial cisterna"/>
    <property type="evidence" value="ECO:0007669"/>
    <property type="project" value="TreeGrafter"/>
</dbReference>
<comment type="subcellular location">
    <subcellularLocation>
        <location evidence="1">Golgi apparatus membrane</location>
        <topology evidence="1">Single-pass type IV membrane protein</topology>
    </subcellularLocation>
</comment>
<dbReference type="AlphaFoldDB" id="A0A1C3KVN9"/>
<sequence length="304" mass="36129">MRKNYGILNDDEKNCDYNESIRYREYKRNVRNAQINFEQILSDFKEGLNNYEHEMFRKKDDEMSEYFCYNKKKIEQLENLHKDGIQNLDIMKNYFSHNTTYSIEIARYLSIFDKFRIQLQTVKNTFDKISLHNNIHVMYKKMDPPPLHSDNNSNASKTANTFNTVNRSIDHVFKERSALEHSLSELDNMISVGQETSLKLKIQNSKIIQQLKKINIINTHLPQIQKILKNIKHHNIKRTAILSLVIALCIFVFFMFRIYLKREIYKNKKSDMENVPNAFWSSCCEQDAFIKKGKTVGEKESNRC</sequence>
<keyword evidence="8 9" id="KW-0472">Membrane</keyword>
<dbReference type="VEuPathDB" id="PlasmoDB:POWCR01_120041100"/>
<evidence type="ECO:0000256" key="5">
    <source>
        <dbReference type="ARBA" id="ARBA00022927"/>
    </source>
</evidence>
<keyword evidence="6 9" id="KW-1133">Transmembrane helix</keyword>
<dbReference type="GO" id="GO:0031201">
    <property type="term" value="C:SNARE complex"/>
    <property type="evidence" value="ECO:0007669"/>
    <property type="project" value="TreeGrafter"/>
</dbReference>
<keyword evidence="7" id="KW-0333">Golgi apparatus</keyword>
<gene>
    <name evidence="10" type="primary">PowCR01_120041100</name>
    <name evidence="10" type="ORF">POWCR01_120041100</name>
</gene>
<protein>
    <recommendedName>
        <fullName evidence="12">SNARE protein</fullName>
    </recommendedName>
</protein>
<evidence type="ECO:0000256" key="3">
    <source>
        <dbReference type="ARBA" id="ARBA00022448"/>
    </source>
</evidence>
<comment type="similarity">
    <text evidence="2">Belongs to the GOSR1 family.</text>
</comment>
<evidence type="ECO:0000256" key="6">
    <source>
        <dbReference type="ARBA" id="ARBA00022989"/>
    </source>
</evidence>
<feature type="transmembrane region" description="Helical" evidence="9">
    <location>
        <begin position="240"/>
        <end position="260"/>
    </location>
</feature>
<dbReference type="GO" id="GO:0006906">
    <property type="term" value="P:vesicle fusion"/>
    <property type="evidence" value="ECO:0007669"/>
    <property type="project" value="TreeGrafter"/>
</dbReference>
<dbReference type="VEuPathDB" id="PlasmoDB:PocGH01_12045700"/>
<keyword evidence="4 9" id="KW-0812">Transmembrane</keyword>
<evidence type="ECO:0000313" key="11">
    <source>
        <dbReference type="Proteomes" id="UP000243200"/>
    </source>
</evidence>
<dbReference type="GO" id="GO:0005801">
    <property type="term" value="C:cis-Golgi network"/>
    <property type="evidence" value="ECO:0007669"/>
    <property type="project" value="InterPro"/>
</dbReference>
<keyword evidence="3" id="KW-0813">Transport</keyword>
<evidence type="ECO:0008006" key="12">
    <source>
        <dbReference type="Google" id="ProtNLM"/>
    </source>
</evidence>
<dbReference type="InterPro" id="IPR023601">
    <property type="entry name" value="Golgi_SNAP_su1"/>
</dbReference>
<evidence type="ECO:0000256" key="9">
    <source>
        <dbReference type="SAM" id="Phobius"/>
    </source>
</evidence>
<dbReference type="PANTHER" id="PTHR21094">
    <property type="entry name" value="GOS-28 SNARE- RELATED"/>
    <property type="match status" value="1"/>
</dbReference>
<dbReference type="GO" id="GO:0015031">
    <property type="term" value="P:protein transport"/>
    <property type="evidence" value="ECO:0007669"/>
    <property type="project" value="UniProtKB-KW"/>
</dbReference>
<evidence type="ECO:0000256" key="4">
    <source>
        <dbReference type="ARBA" id="ARBA00022692"/>
    </source>
</evidence>
<reference evidence="10 11" key="1">
    <citation type="submission" date="2016-06" db="EMBL/GenBank/DDBJ databases">
        <authorList>
            <consortium name="Pathogen Informatics"/>
        </authorList>
    </citation>
    <scope>NUCLEOTIDE SEQUENCE [LARGE SCALE GENOMIC DNA]</scope>
    <source>
        <strain evidence="10">PowCR01</strain>
    </source>
</reference>
<accession>A0A1C3KVN9</accession>
<dbReference type="GO" id="GO:0000139">
    <property type="term" value="C:Golgi membrane"/>
    <property type="evidence" value="ECO:0007669"/>
    <property type="project" value="UniProtKB-SubCell"/>
</dbReference>
<name>A0A1C3KVN9_PLAOA</name>
<evidence type="ECO:0000313" key="10">
    <source>
        <dbReference type="EMBL" id="SBT78251.1"/>
    </source>
</evidence>
<dbReference type="GO" id="GO:0006888">
    <property type="term" value="P:endoplasmic reticulum to Golgi vesicle-mediated transport"/>
    <property type="evidence" value="ECO:0007669"/>
    <property type="project" value="InterPro"/>
</dbReference>
<proteinExistence type="inferred from homology"/>
<dbReference type="Proteomes" id="UP000243200">
    <property type="component" value="Chromosome 12"/>
</dbReference>
<evidence type="ECO:0000256" key="1">
    <source>
        <dbReference type="ARBA" id="ARBA00004409"/>
    </source>
</evidence>
<organism evidence="10 11">
    <name type="scientific">Plasmodium ovale</name>
    <name type="common">malaria parasite P. ovale</name>
    <dbReference type="NCBI Taxonomy" id="36330"/>
    <lineage>
        <taxon>Eukaryota</taxon>
        <taxon>Sar</taxon>
        <taxon>Alveolata</taxon>
        <taxon>Apicomplexa</taxon>
        <taxon>Aconoidasida</taxon>
        <taxon>Haemosporida</taxon>
        <taxon>Plasmodiidae</taxon>
        <taxon>Plasmodium</taxon>
        <taxon>Plasmodium (Plasmodium)</taxon>
    </lineage>
</organism>
<keyword evidence="5" id="KW-0653">Protein transport</keyword>
<dbReference type="PANTHER" id="PTHR21094:SF2">
    <property type="entry name" value="GOLGI SNAP RECEPTOR COMPLEX MEMBER 1"/>
    <property type="match status" value="1"/>
</dbReference>